<sequence>MLLGLLFILFLSYRAWKMRSLSISGMIGAFLVGSAIFLGFAWKGLFLLGCFFVSSSLLSKVKSKQKSFLQDILSKGDQRDIMQVAANGGLPAIIAVVYYFQGTNDTLYITLFCLSLAAANSDTWASEIGTLSKGRPRMLFSLKKVERGTSGAVSLLGSFAGLVGSFFISIMSGFLFSLSILDVLVMTLFGFLGNIFDTVLGQTVQIKYKCKVCQKVTEKRIHCSNIGRKSNSYAFMNNDAVNFTAIVLTTCLAFLIFT</sequence>
<dbReference type="PANTHER" id="PTHR13353">
    <property type="entry name" value="TRANSMEMBRANE PROTEIN 19"/>
    <property type="match status" value="1"/>
</dbReference>
<keyword evidence="5 6" id="KW-0472">Membrane</keyword>
<evidence type="ECO:0000313" key="7">
    <source>
        <dbReference type="EMBL" id="MFD2213961.1"/>
    </source>
</evidence>
<keyword evidence="8" id="KW-1185">Reference proteome</keyword>
<keyword evidence="3 6" id="KW-0812">Transmembrane</keyword>
<evidence type="ECO:0000256" key="3">
    <source>
        <dbReference type="ARBA" id="ARBA00022692"/>
    </source>
</evidence>
<protein>
    <submittedName>
        <fullName evidence="7">DUF92 domain-containing protein</fullName>
    </submittedName>
</protein>
<feature type="transmembrane region" description="Helical" evidence="6">
    <location>
        <begin position="240"/>
        <end position="257"/>
    </location>
</feature>
<dbReference type="RefSeq" id="WP_379051337.1">
    <property type="nucleotide sequence ID" value="NZ_JBHUIK010000002.1"/>
</dbReference>
<dbReference type="InterPro" id="IPR002794">
    <property type="entry name" value="DUF92_TMEM19"/>
</dbReference>
<organism evidence="7 8">
    <name type="scientific">Metabacillus endolithicus</name>
    <dbReference type="NCBI Taxonomy" id="1535204"/>
    <lineage>
        <taxon>Bacteria</taxon>
        <taxon>Bacillati</taxon>
        <taxon>Bacillota</taxon>
        <taxon>Bacilli</taxon>
        <taxon>Bacillales</taxon>
        <taxon>Bacillaceae</taxon>
        <taxon>Metabacillus</taxon>
    </lineage>
</organism>
<evidence type="ECO:0000256" key="6">
    <source>
        <dbReference type="SAM" id="Phobius"/>
    </source>
</evidence>
<comment type="subcellular location">
    <subcellularLocation>
        <location evidence="1">Membrane</location>
        <topology evidence="1">Multi-pass membrane protein</topology>
    </subcellularLocation>
</comment>
<gene>
    <name evidence="7" type="ORF">ACFSKK_09745</name>
</gene>
<feature type="transmembrane region" description="Helical" evidence="6">
    <location>
        <begin position="80"/>
        <end position="100"/>
    </location>
</feature>
<reference evidence="8" key="1">
    <citation type="journal article" date="2019" name="Int. J. Syst. Evol. Microbiol.">
        <title>The Global Catalogue of Microorganisms (GCM) 10K type strain sequencing project: providing services to taxonomists for standard genome sequencing and annotation.</title>
        <authorList>
            <consortium name="The Broad Institute Genomics Platform"/>
            <consortium name="The Broad Institute Genome Sequencing Center for Infectious Disease"/>
            <person name="Wu L."/>
            <person name="Ma J."/>
        </authorList>
    </citation>
    <scope>NUCLEOTIDE SEQUENCE [LARGE SCALE GENOMIC DNA]</scope>
    <source>
        <strain evidence="8">CGMCC 1.15474</strain>
    </source>
</reference>
<dbReference type="EMBL" id="JBHUIK010000002">
    <property type="protein sequence ID" value="MFD2213961.1"/>
    <property type="molecule type" value="Genomic_DNA"/>
</dbReference>
<evidence type="ECO:0000256" key="2">
    <source>
        <dbReference type="ARBA" id="ARBA00009012"/>
    </source>
</evidence>
<evidence type="ECO:0000256" key="1">
    <source>
        <dbReference type="ARBA" id="ARBA00004141"/>
    </source>
</evidence>
<accession>A0ABW5BWH8</accession>
<name>A0ABW5BWH8_9BACI</name>
<dbReference type="Proteomes" id="UP001597318">
    <property type="component" value="Unassembled WGS sequence"/>
</dbReference>
<feature type="transmembrane region" description="Helical" evidence="6">
    <location>
        <begin position="30"/>
        <end position="59"/>
    </location>
</feature>
<comment type="similarity">
    <text evidence="2">Belongs to the TMEM19 family.</text>
</comment>
<proteinExistence type="inferred from homology"/>
<dbReference type="PANTHER" id="PTHR13353:SF5">
    <property type="entry name" value="TRANSMEMBRANE PROTEIN 19"/>
    <property type="match status" value="1"/>
</dbReference>
<dbReference type="Pfam" id="PF01940">
    <property type="entry name" value="DUF92"/>
    <property type="match status" value="1"/>
</dbReference>
<evidence type="ECO:0000256" key="5">
    <source>
        <dbReference type="ARBA" id="ARBA00023136"/>
    </source>
</evidence>
<evidence type="ECO:0000313" key="8">
    <source>
        <dbReference type="Proteomes" id="UP001597318"/>
    </source>
</evidence>
<keyword evidence="4 6" id="KW-1133">Transmembrane helix</keyword>
<evidence type="ECO:0000256" key="4">
    <source>
        <dbReference type="ARBA" id="ARBA00022989"/>
    </source>
</evidence>
<comment type="caution">
    <text evidence="7">The sequence shown here is derived from an EMBL/GenBank/DDBJ whole genome shotgun (WGS) entry which is preliminary data.</text>
</comment>
<feature type="transmembrane region" description="Helical" evidence="6">
    <location>
        <begin position="174"/>
        <end position="196"/>
    </location>
</feature>
<feature type="transmembrane region" description="Helical" evidence="6">
    <location>
        <begin position="147"/>
        <end position="168"/>
    </location>
</feature>